<dbReference type="EMBL" id="OU963865">
    <property type="protein sequence ID" value="CAH0389335.1"/>
    <property type="molecule type" value="Genomic_DNA"/>
</dbReference>
<organism evidence="2 3">
    <name type="scientific">Bemisia tabaci</name>
    <name type="common">Sweetpotato whitefly</name>
    <name type="synonym">Aleurodes tabaci</name>
    <dbReference type="NCBI Taxonomy" id="7038"/>
    <lineage>
        <taxon>Eukaryota</taxon>
        <taxon>Metazoa</taxon>
        <taxon>Ecdysozoa</taxon>
        <taxon>Arthropoda</taxon>
        <taxon>Hexapoda</taxon>
        <taxon>Insecta</taxon>
        <taxon>Pterygota</taxon>
        <taxon>Neoptera</taxon>
        <taxon>Paraneoptera</taxon>
        <taxon>Hemiptera</taxon>
        <taxon>Sternorrhyncha</taxon>
        <taxon>Aleyrodoidea</taxon>
        <taxon>Aleyrodidae</taxon>
        <taxon>Aleyrodinae</taxon>
        <taxon>Bemisia</taxon>
    </lineage>
</organism>
<dbReference type="AlphaFoldDB" id="A0A9P0F4H6"/>
<evidence type="ECO:0000313" key="2">
    <source>
        <dbReference type="EMBL" id="CAH0389335.1"/>
    </source>
</evidence>
<reference evidence="2" key="1">
    <citation type="submission" date="2021-12" db="EMBL/GenBank/DDBJ databases">
        <authorList>
            <person name="King R."/>
        </authorList>
    </citation>
    <scope>NUCLEOTIDE SEQUENCE</scope>
</reference>
<accession>A0A9P0F4H6</accession>
<gene>
    <name evidence="2" type="ORF">BEMITA_LOCUS8173</name>
</gene>
<sequence>MEEYMKLGSNPTRNYLNSATDRLHTLDIAAKSEFYARSRCMYKPKKLLIKEEPLALQAAPRGSASLLQPRFIFIAPDRPQMYNQTPFSPQGQGQAEPNAIVLSRNGIKQIKLGEATDRNEIPFPPPSFRDFVALDAQDDAMLNQRTPSMKYASEAGTEEDSLEGMGRQGLNPFSLLSSVLGGGGSRENRSDRDQRPREQGLLNGLLTLPEIFLSIT</sequence>
<proteinExistence type="predicted"/>
<name>A0A9P0F4H6_BEMTA</name>
<feature type="compositionally biased region" description="Basic and acidic residues" evidence="1">
    <location>
        <begin position="186"/>
        <end position="198"/>
    </location>
</feature>
<evidence type="ECO:0000313" key="3">
    <source>
        <dbReference type="Proteomes" id="UP001152759"/>
    </source>
</evidence>
<feature type="region of interest" description="Disordered" evidence="1">
    <location>
        <begin position="173"/>
        <end position="200"/>
    </location>
</feature>
<protein>
    <submittedName>
        <fullName evidence="2">Uncharacterized protein</fullName>
    </submittedName>
</protein>
<evidence type="ECO:0000256" key="1">
    <source>
        <dbReference type="SAM" id="MobiDB-lite"/>
    </source>
</evidence>
<dbReference type="Proteomes" id="UP001152759">
    <property type="component" value="Chromosome 4"/>
</dbReference>
<keyword evidence="3" id="KW-1185">Reference proteome</keyword>